<accession>A0ABY6LUZ4</accession>
<dbReference type="EMBL" id="CP092886">
    <property type="protein sequence ID" value="UYV84136.1"/>
    <property type="molecule type" value="Genomic_DNA"/>
</dbReference>
<name>A0ABY6LUZ4_9ARAC</name>
<proteinExistence type="predicted"/>
<protein>
    <submittedName>
        <fullName evidence="1">Uncharacterized protein</fullName>
    </submittedName>
</protein>
<dbReference type="Proteomes" id="UP001235939">
    <property type="component" value="Chromosome X"/>
</dbReference>
<evidence type="ECO:0000313" key="2">
    <source>
        <dbReference type="Proteomes" id="UP001235939"/>
    </source>
</evidence>
<reference evidence="1 2" key="1">
    <citation type="submission" date="2022-03" db="EMBL/GenBank/DDBJ databases">
        <title>A chromosomal length assembly of Cordylochernes scorpioides.</title>
        <authorList>
            <person name="Zeh D."/>
            <person name="Zeh J."/>
        </authorList>
    </citation>
    <scope>NUCLEOTIDE SEQUENCE [LARGE SCALE GENOMIC DNA]</scope>
    <source>
        <strain evidence="1">IN4F17</strain>
        <tissue evidence="1">Whole Body</tissue>
    </source>
</reference>
<organism evidence="1 2">
    <name type="scientific">Cordylochernes scorpioides</name>
    <dbReference type="NCBI Taxonomy" id="51811"/>
    <lineage>
        <taxon>Eukaryota</taxon>
        <taxon>Metazoa</taxon>
        <taxon>Ecdysozoa</taxon>
        <taxon>Arthropoda</taxon>
        <taxon>Chelicerata</taxon>
        <taxon>Arachnida</taxon>
        <taxon>Pseudoscorpiones</taxon>
        <taxon>Cheliferoidea</taxon>
        <taxon>Chernetidae</taxon>
        <taxon>Cordylochernes</taxon>
    </lineage>
</organism>
<sequence>MVYKRSRCWEKLKEEGKACNEPARRGSRKLPEGAEIAMPHTLVKLADHSRSDSLNITETYELKSNVTGPISILHLFNMSEVSLPKHLSQENIKE</sequence>
<gene>
    <name evidence="1" type="ORF">LAZ67_X001299</name>
</gene>
<keyword evidence="2" id="KW-1185">Reference proteome</keyword>
<evidence type="ECO:0000313" key="1">
    <source>
        <dbReference type="EMBL" id="UYV84136.1"/>
    </source>
</evidence>